<proteinExistence type="inferred from homology"/>
<feature type="binding site" evidence="12">
    <location>
        <position position="571"/>
    </location>
    <ligand>
        <name>Zn(2+)</name>
        <dbReference type="ChEBI" id="CHEBI:29105"/>
    </ligand>
</feature>
<feature type="coiled-coil region" evidence="13">
    <location>
        <begin position="732"/>
        <end position="759"/>
    </location>
</feature>
<dbReference type="NCBIfam" id="TIGR00344">
    <property type="entry name" value="alaS"/>
    <property type="match status" value="1"/>
</dbReference>
<comment type="similarity">
    <text evidence="2 12">Belongs to the class-II aminoacyl-tRNA synthetase family.</text>
</comment>
<comment type="function">
    <text evidence="12">Catalyzes the attachment of alanine to tRNA(Ala) in a two-step reaction: alanine is first activated by ATP to form Ala-AMP and then transferred to the acceptor end of tRNA(Ala). Also edits incorrectly charged Ser-tRNA(Ala) and Gly-tRNA(Ala) via its editing domain.</text>
</comment>
<dbReference type="SUPFAM" id="SSF55681">
    <property type="entry name" value="Class II aaRS and biotin synthetases"/>
    <property type="match status" value="1"/>
</dbReference>
<dbReference type="GO" id="GO:0004813">
    <property type="term" value="F:alanine-tRNA ligase activity"/>
    <property type="evidence" value="ECO:0007669"/>
    <property type="project" value="UniProtKB-UniRule"/>
</dbReference>
<keyword evidence="5 12" id="KW-0479">Metal-binding</keyword>
<dbReference type="Pfam" id="PF01411">
    <property type="entry name" value="tRNA-synt_2c"/>
    <property type="match status" value="1"/>
</dbReference>
<keyword evidence="12" id="KW-0963">Cytoplasm</keyword>
<evidence type="ECO:0000256" key="9">
    <source>
        <dbReference type="ARBA" id="ARBA00022884"/>
    </source>
</evidence>
<name>A0A246KTU2_9GAMM</name>
<dbReference type="EMBL" id="AP024684">
    <property type="protein sequence ID" value="BCX43407.1"/>
    <property type="molecule type" value="Genomic_DNA"/>
</dbReference>
<evidence type="ECO:0000313" key="17">
    <source>
        <dbReference type="Proteomes" id="UP000197904"/>
    </source>
</evidence>
<feature type="binding site" evidence="12">
    <location>
        <position position="575"/>
    </location>
    <ligand>
        <name>Zn(2+)</name>
        <dbReference type="ChEBI" id="CHEBI:29105"/>
    </ligand>
</feature>
<dbReference type="GO" id="GO:0005524">
    <property type="term" value="F:ATP binding"/>
    <property type="evidence" value="ECO:0007669"/>
    <property type="project" value="UniProtKB-UniRule"/>
</dbReference>
<comment type="subcellular location">
    <subcellularLocation>
        <location evidence="1 12">Cytoplasm</location>
    </subcellularLocation>
</comment>
<dbReference type="GO" id="GO:0008270">
    <property type="term" value="F:zinc ion binding"/>
    <property type="evidence" value="ECO:0007669"/>
    <property type="project" value="UniProtKB-UniRule"/>
</dbReference>
<dbReference type="EMBL" id="NIXP01000134">
    <property type="protein sequence ID" value="OWR27953.1"/>
    <property type="molecule type" value="Genomic_DNA"/>
</dbReference>
<dbReference type="InterPro" id="IPR018162">
    <property type="entry name" value="Ala-tRNA-ligase_IIc_anticod-bd"/>
</dbReference>
<dbReference type="InterPro" id="IPR018165">
    <property type="entry name" value="Ala-tRNA-synth_IIc_core"/>
</dbReference>
<dbReference type="AlphaFoldDB" id="A0A246KTU2"/>
<keyword evidence="18" id="KW-1185">Reference proteome</keyword>
<dbReference type="FunFam" id="3.30.930.10:FF:000004">
    <property type="entry name" value="Alanine--tRNA ligase"/>
    <property type="match status" value="1"/>
</dbReference>
<dbReference type="InterPro" id="IPR018163">
    <property type="entry name" value="Thr/Ala-tRNA-synth_IIc_edit"/>
</dbReference>
<dbReference type="GO" id="GO:0006419">
    <property type="term" value="P:alanyl-tRNA aminoacylation"/>
    <property type="evidence" value="ECO:0007669"/>
    <property type="project" value="UniProtKB-UniRule"/>
</dbReference>
<dbReference type="SUPFAM" id="SSF50447">
    <property type="entry name" value="Translation proteins"/>
    <property type="match status" value="1"/>
</dbReference>
<feature type="binding site" evidence="12">
    <location>
        <position position="677"/>
    </location>
    <ligand>
        <name>Zn(2+)</name>
        <dbReference type="ChEBI" id="CHEBI:29105"/>
    </ligand>
</feature>
<dbReference type="Gene3D" id="2.40.30.130">
    <property type="match status" value="1"/>
</dbReference>
<evidence type="ECO:0000256" key="5">
    <source>
        <dbReference type="ARBA" id="ARBA00022723"/>
    </source>
</evidence>
<evidence type="ECO:0000256" key="7">
    <source>
        <dbReference type="ARBA" id="ARBA00022833"/>
    </source>
</evidence>
<dbReference type="PANTHER" id="PTHR11777">
    <property type="entry name" value="ALANYL-TRNA SYNTHETASE"/>
    <property type="match status" value="1"/>
</dbReference>
<dbReference type="RefSeq" id="WP_049469026.1">
    <property type="nucleotide sequence ID" value="NZ_AP024684.1"/>
</dbReference>
<dbReference type="FunFam" id="3.30.54.20:FF:000001">
    <property type="entry name" value="Alanine--tRNA ligase"/>
    <property type="match status" value="1"/>
</dbReference>
<dbReference type="Gene3D" id="3.30.980.10">
    <property type="entry name" value="Threonyl-trna Synthetase, Chain A, domain 2"/>
    <property type="match status" value="1"/>
</dbReference>
<keyword evidence="6 12" id="KW-0547">Nucleotide-binding</keyword>
<dbReference type="GO" id="GO:0002161">
    <property type="term" value="F:aminoacyl-tRNA deacylase activity"/>
    <property type="evidence" value="ECO:0007669"/>
    <property type="project" value="TreeGrafter"/>
</dbReference>
<evidence type="ECO:0000256" key="6">
    <source>
        <dbReference type="ARBA" id="ARBA00022741"/>
    </source>
</evidence>
<dbReference type="InterPro" id="IPR012947">
    <property type="entry name" value="tRNA_SAD"/>
</dbReference>
<dbReference type="GO" id="GO:0000049">
    <property type="term" value="F:tRNA binding"/>
    <property type="evidence" value="ECO:0007669"/>
    <property type="project" value="UniProtKB-KW"/>
</dbReference>
<comment type="catalytic activity">
    <reaction evidence="12">
        <text>tRNA(Ala) + L-alanine + ATP = L-alanyl-tRNA(Ala) + AMP + diphosphate</text>
        <dbReference type="Rhea" id="RHEA:12540"/>
        <dbReference type="Rhea" id="RHEA-COMP:9657"/>
        <dbReference type="Rhea" id="RHEA-COMP:9923"/>
        <dbReference type="ChEBI" id="CHEBI:30616"/>
        <dbReference type="ChEBI" id="CHEBI:33019"/>
        <dbReference type="ChEBI" id="CHEBI:57972"/>
        <dbReference type="ChEBI" id="CHEBI:78442"/>
        <dbReference type="ChEBI" id="CHEBI:78497"/>
        <dbReference type="ChEBI" id="CHEBI:456215"/>
        <dbReference type="EC" id="6.1.1.7"/>
    </reaction>
</comment>
<protein>
    <recommendedName>
        <fullName evidence="12">Alanine--tRNA ligase</fullName>
        <ecNumber evidence="12">6.1.1.7</ecNumber>
    </recommendedName>
    <alternativeName>
        <fullName evidence="12">Alanyl-tRNA synthetase</fullName>
        <shortName evidence="12">AlaRS</shortName>
    </alternativeName>
</protein>
<feature type="binding site" evidence="12">
    <location>
        <position position="673"/>
    </location>
    <ligand>
        <name>Zn(2+)</name>
        <dbReference type="ChEBI" id="CHEBI:29105"/>
    </ligand>
</feature>
<evidence type="ECO:0000256" key="3">
    <source>
        <dbReference type="ARBA" id="ARBA00022555"/>
    </source>
</evidence>
<keyword evidence="11 12" id="KW-0030">Aminoacyl-tRNA synthetase</keyword>
<keyword evidence="3 12" id="KW-0820">tRNA-binding</keyword>
<dbReference type="PANTHER" id="PTHR11777:SF9">
    <property type="entry name" value="ALANINE--TRNA LIGASE, CYTOPLASMIC"/>
    <property type="match status" value="1"/>
</dbReference>
<dbReference type="EC" id="6.1.1.7" evidence="12"/>
<keyword evidence="7 12" id="KW-0862">Zinc</keyword>
<dbReference type="InterPro" id="IPR050058">
    <property type="entry name" value="Ala-tRNA_ligase"/>
</dbReference>
<dbReference type="InterPro" id="IPR009000">
    <property type="entry name" value="Transl_B-barrel_sf"/>
</dbReference>
<keyword evidence="13" id="KW-0175">Coiled coil</keyword>
<dbReference type="SUPFAM" id="SSF55186">
    <property type="entry name" value="ThrRS/AlaRS common domain"/>
    <property type="match status" value="1"/>
</dbReference>
<evidence type="ECO:0000256" key="2">
    <source>
        <dbReference type="ARBA" id="ARBA00008226"/>
    </source>
</evidence>
<dbReference type="FunFam" id="3.10.310.40:FF:000001">
    <property type="entry name" value="Alanine--tRNA ligase"/>
    <property type="match status" value="1"/>
</dbReference>
<gene>
    <name evidence="12 15" type="primary">alaS</name>
    <name evidence="16" type="ORF">CEE55_19670</name>
    <name evidence="15" type="ORF">STNY_R16000</name>
</gene>
<keyword evidence="4 12" id="KW-0436">Ligase</keyword>
<dbReference type="Gene3D" id="3.30.930.10">
    <property type="entry name" value="Bira Bifunctional Protein, Domain 2"/>
    <property type="match status" value="1"/>
</dbReference>
<evidence type="ECO:0000256" key="1">
    <source>
        <dbReference type="ARBA" id="ARBA00004496"/>
    </source>
</evidence>
<dbReference type="Gene3D" id="3.10.310.40">
    <property type="match status" value="1"/>
</dbReference>
<dbReference type="InterPro" id="IPR018164">
    <property type="entry name" value="Ala-tRNA-synth_IIc_N"/>
</dbReference>
<dbReference type="GO" id="GO:0005829">
    <property type="term" value="C:cytosol"/>
    <property type="evidence" value="ECO:0007669"/>
    <property type="project" value="TreeGrafter"/>
</dbReference>
<dbReference type="HAMAP" id="MF_00036_B">
    <property type="entry name" value="Ala_tRNA_synth_B"/>
    <property type="match status" value="1"/>
</dbReference>
<dbReference type="InterPro" id="IPR023033">
    <property type="entry name" value="Ala_tRNA_ligase_euk/bac"/>
</dbReference>
<keyword evidence="9 12" id="KW-0694">RNA-binding</keyword>
<keyword evidence="10 12" id="KW-0648">Protein biosynthesis</keyword>
<evidence type="ECO:0000256" key="13">
    <source>
        <dbReference type="SAM" id="Coils"/>
    </source>
</evidence>
<evidence type="ECO:0000256" key="12">
    <source>
        <dbReference type="HAMAP-Rule" id="MF_00036"/>
    </source>
</evidence>
<dbReference type="InterPro" id="IPR003156">
    <property type="entry name" value="DHHA1_dom"/>
</dbReference>
<dbReference type="FunFam" id="2.40.30.130:FF:000001">
    <property type="entry name" value="Alanine--tRNA ligase"/>
    <property type="match status" value="1"/>
</dbReference>
<dbReference type="InterPro" id="IPR045864">
    <property type="entry name" value="aa-tRNA-synth_II/BPL/LPL"/>
</dbReference>
<evidence type="ECO:0000256" key="8">
    <source>
        <dbReference type="ARBA" id="ARBA00022840"/>
    </source>
</evidence>
<evidence type="ECO:0000256" key="10">
    <source>
        <dbReference type="ARBA" id="ARBA00022917"/>
    </source>
</evidence>
<dbReference type="PRINTS" id="PR00980">
    <property type="entry name" value="TRNASYNTHALA"/>
</dbReference>
<keyword evidence="8 12" id="KW-0067">ATP-binding</keyword>
<dbReference type="SMART" id="SM00863">
    <property type="entry name" value="tRNA_SAD"/>
    <property type="match status" value="1"/>
</dbReference>
<dbReference type="Gene3D" id="3.30.54.20">
    <property type="match status" value="1"/>
</dbReference>
<dbReference type="Proteomes" id="UP000825066">
    <property type="component" value="Chromosome"/>
</dbReference>
<dbReference type="Pfam" id="PF02272">
    <property type="entry name" value="DHHA1"/>
    <property type="match status" value="1"/>
</dbReference>
<accession>A0A246KTU2</accession>
<evidence type="ECO:0000259" key="14">
    <source>
        <dbReference type="PROSITE" id="PS50860"/>
    </source>
</evidence>
<dbReference type="SUPFAM" id="SSF101353">
    <property type="entry name" value="Putative anticodon-binding domain of alanyl-tRNA synthetase (AlaRS)"/>
    <property type="match status" value="1"/>
</dbReference>
<dbReference type="InterPro" id="IPR002318">
    <property type="entry name" value="Ala-tRNA-lgiase_IIc"/>
</dbReference>
<sequence>MNASAKFTTSQIRSDFLEFFKGKGHTIVPSAPLVPGNDPTLLFTNSGMVQFKDVFLGAEKRSYVRAADVQRCLRAGGKHNDLDQVGYTARHHTFFEMLGNWSFGDYFKKDAIAWAWELLTQVWKLPAERLLVTVYQTDDEAYALWRDMVGVPEERIVRIGDNKGAPFASDNFWQMADTGPCGPCTEIFYDHGDHIAGGPPGSPDEDGDRFIEIWNLVFMQFDRQPDGSLVPLPAPCVDTGMGLERLAAILQHVHTNYEIDLFQALIRKAAELTGTADLENKSLRVIADHIRACSFLIVDGVLPSNDGRGYVLRRIIRRALRHGWMLGVRQPFFSKLVPTLVEQMGEAYPELPAAVDTVTRALQAEEERFAETLDAGMKIFEDVAGKASNGVIPGVDAFRLYDTYGFPLDLTQDIARERDLTVDIAGFDAAMEQQRETARAAGKFGGGVTLPAELVATLSPTRFLGYDRLQADGLTVLALLKDGRPVQSAAAGDAVIVITDQTPFYAESGGQVGDTGVLAGNGVRLAVEDTQKFAGQFHGHVGTLSEGGLKVGDVLAGQVDGERRGATILNHSATHLLHAALREVLGTHVQQKGSLVAPDRLRFDFSHFQPISAEELALIERKVNQQVRANNAAEVHTMGMQEALDFGAMALFGEKYGEHVRVLKMGDYSTELCGGTHVNRTGDIGLFKITSEGGVSAGVRRIEAVTGQGALDYVDAEEARLAEAAELLGGSAADVVEKIRALGQRQKQLERELEAVKAKVAAGATADLSGQAVEVAGVKVLAARLEGFDAKALRDAMDRLKQQLGDAVIVLAGAQDGKAALVAGVNGSAMGKVKAGELLSHIASQIGGKGGGRPDLAQGGGEDGPALATALAAVVEWVSPRL</sequence>
<dbReference type="GO" id="GO:0045892">
    <property type="term" value="P:negative regulation of DNA-templated transcription"/>
    <property type="evidence" value="ECO:0007669"/>
    <property type="project" value="TreeGrafter"/>
</dbReference>
<reference evidence="16 17" key="1">
    <citation type="submission" date="2017-06" db="EMBL/GenBank/DDBJ databases">
        <authorList>
            <person name="Kim H.J."/>
            <person name="Triplett B.A."/>
        </authorList>
    </citation>
    <scope>NUCLEOTIDE SEQUENCE [LARGE SCALE GENOMIC DNA]</scope>
    <source>
        <strain evidence="16 17">S18795</strain>
    </source>
</reference>
<evidence type="ECO:0000256" key="11">
    <source>
        <dbReference type="ARBA" id="ARBA00023146"/>
    </source>
</evidence>
<reference evidence="15 18" key="2">
    <citation type="submission" date="2021-05" db="EMBL/GenBank/DDBJ databases">
        <title>Complete Genome Sequence of Stenotrophomonas pavanii strain Y.</title>
        <authorList>
            <person name="Dohra H."/>
            <person name="Mohad Din A.R.J."/>
            <person name="Suzuki K."/>
            <person name="Fatma A."/>
            <person name="Honjyo M."/>
            <person name="Nishimura T."/>
            <person name="Moriuch R."/>
            <person name="Masuda K."/>
            <person name="Minoura A."/>
            <person name="Tashiro Y."/>
            <person name="Futamata H."/>
        </authorList>
    </citation>
    <scope>NUCLEOTIDE SEQUENCE [LARGE SCALE GENOMIC DNA]</scope>
    <source>
        <strain evidence="15">Berkeley</strain>
        <strain evidence="18">Y</strain>
    </source>
</reference>
<evidence type="ECO:0000313" key="16">
    <source>
        <dbReference type="EMBL" id="OWR27953.1"/>
    </source>
</evidence>
<comment type="cofactor">
    <cofactor evidence="12">
        <name>Zn(2+)</name>
        <dbReference type="ChEBI" id="CHEBI:29105"/>
    </cofactor>
    <text evidence="12">Binds 1 zinc ion per subunit.</text>
</comment>
<dbReference type="Gene3D" id="6.10.250.550">
    <property type="match status" value="1"/>
</dbReference>
<dbReference type="CDD" id="cd00673">
    <property type="entry name" value="AlaRS_core"/>
    <property type="match status" value="1"/>
</dbReference>
<dbReference type="FunFam" id="3.30.980.10:FF:000004">
    <property type="entry name" value="Alanine--tRNA ligase, cytoplasmic"/>
    <property type="match status" value="1"/>
</dbReference>
<evidence type="ECO:0000313" key="15">
    <source>
        <dbReference type="EMBL" id="BCX43407.1"/>
    </source>
</evidence>
<comment type="domain">
    <text evidence="12">Consists of three domains; the N-terminal catalytic domain, the editing domain and the C-terminal C-Ala domain. The editing domain removes incorrectly charged amino acids, while the C-Ala domain, along with tRNA(Ala), serves as a bridge to cooperatively bring together the editing and aminoacylation centers thus stimulating deacylation of misacylated tRNAs.</text>
</comment>
<evidence type="ECO:0000256" key="4">
    <source>
        <dbReference type="ARBA" id="ARBA00022598"/>
    </source>
</evidence>
<feature type="domain" description="Alanyl-transfer RNA synthetases family profile" evidence="14">
    <location>
        <begin position="7"/>
        <end position="716"/>
    </location>
</feature>
<organism evidence="16 17">
    <name type="scientific">Stenotrophomonas pavanii</name>
    <dbReference type="NCBI Taxonomy" id="487698"/>
    <lineage>
        <taxon>Bacteria</taxon>
        <taxon>Pseudomonadati</taxon>
        <taxon>Pseudomonadota</taxon>
        <taxon>Gammaproteobacteria</taxon>
        <taxon>Lysobacterales</taxon>
        <taxon>Lysobacteraceae</taxon>
        <taxon>Stenotrophomonas</taxon>
    </lineage>
</organism>
<dbReference type="Pfam" id="PF07973">
    <property type="entry name" value="tRNA_SAD"/>
    <property type="match status" value="1"/>
</dbReference>
<evidence type="ECO:0000313" key="18">
    <source>
        <dbReference type="Proteomes" id="UP000825066"/>
    </source>
</evidence>
<dbReference type="Proteomes" id="UP000197904">
    <property type="component" value="Unassembled WGS sequence"/>
</dbReference>
<dbReference type="PROSITE" id="PS50860">
    <property type="entry name" value="AA_TRNA_LIGASE_II_ALA"/>
    <property type="match status" value="1"/>
</dbReference>